<dbReference type="OrthoDB" id="4774746at2759"/>
<proteinExistence type="predicted"/>
<name>A0A4Q4TQT6_9PEZI</name>
<evidence type="ECO:0000313" key="3">
    <source>
        <dbReference type="Proteomes" id="UP000293360"/>
    </source>
</evidence>
<protein>
    <submittedName>
        <fullName evidence="2">Uncharacterized protein</fullName>
    </submittedName>
</protein>
<feature type="region of interest" description="Disordered" evidence="1">
    <location>
        <begin position="1"/>
        <end position="47"/>
    </location>
</feature>
<reference evidence="2 3" key="1">
    <citation type="submission" date="2018-06" db="EMBL/GenBank/DDBJ databases">
        <title>Complete Genomes of Monosporascus.</title>
        <authorList>
            <person name="Robinson A.J."/>
            <person name="Natvig D.O."/>
        </authorList>
    </citation>
    <scope>NUCLEOTIDE SEQUENCE [LARGE SCALE GENOMIC DNA]</scope>
    <source>
        <strain evidence="2 3">CBS 110550</strain>
    </source>
</reference>
<feature type="compositionally biased region" description="Low complexity" evidence="1">
    <location>
        <begin position="10"/>
        <end position="19"/>
    </location>
</feature>
<accession>A0A4Q4TQT6</accession>
<sequence>MDHPTDKPLAPASATAPAPASSPGPSPPSRRAPANESVEERRRCPATLADGQFMAEILRHTETKIKIPPAAWPKIAAARGLTTRWGQIKRKLGLNTTAKPLPESANRVRKVAAGKRKAATEISLAAKRAAVGVAEDLNNLQDDTDHSEDEAGPSPSKKLKTEEAVVKMEEDKDKDEDEKKPVVVKEEEAEEVKKEEEEEEEKKPLVKSEDDWTAPSR</sequence>
<organism evidence="2 3">
    <name type="scientific">Monosporascus ibericus</name>
    <dbReference type="NCBI Taxonomy" id="155417"/>
    <lineage>
        <taxon>Eukaryota</taxon>
        <taxon>Fungi</taxon>
        <taxon>Dikarya</taxon>
        <taxon>Ascomycota</taxon>
        <taxon>Pezizomycotina</taxon>
        <taxon>Sordariomycetes</taxon>
        <taxon>Xylariomycetidae</taxon>
        <taxon>Xylariales</taxon>
        <taxon>Xylariales incertae sedis</taxon>
        <taxon>Monosporascus</taxon>
    </lineage>
</organism>
<keyword evidence="3" id="KW-1185">Reference proteome</keyword>
<gene>
    <name evidence="2" type="ORF">DL764_001122</name>
</gene>
<dbReference type="Proteomes" id="UP000293360">
    <property type="component" value="Unassembled WGS sequence"/>
</dbReference>
<dbReference type="EMBL" id="QJNU01000031">
    <property type="protein sequence ID" value="RYP09696.1"/>
    <property type="molecule type" value="Genomic_DNA"/>
</dbReference>
<evidence type="ECO:0000256" key="1">
    <source>
        <dbReference type="SAM" id="MobiDB-lite"/>
    </source>
</evidence>
<comment type="caution">
    <text evidence="2">The sequence shown here is derived from an EMBL/GenBank/DDBJ whole genome shotgun (WGS) entry which is preliminary data.</text>
</comment>
<feature type="region of interest" description="Disordered" evidence="1">
    <location>
        <begin position="136"/>
        <end position="217"/>
    </location>
</feature>
<evidence type="ECO:0000313" key="2">
    <source>
        <dbReference type="EMBL" id="RYP09696.1"/>
    </source>
</evidence>
<feature type="compositionally biased region" description="Pro residues" evidence="1">
    <location>
        <begin position="20"/>
        <end position="30"/>
    </location>
</feature>
<feature type="compositionally biased region" description="Basic and acidic residues" evidence="1">
    <location>
        <begin position="159"/>
        <end position="210"/>
    </location>
</feature>
<dbReference type="AlphaFoldDB" id="A0A4Q4TQT6"/>